<dbReference type="RefSeq" id="WP_187004902.1">
    <property type="nucleotide sequence ID" value="NZ_JACRWD010000001.1"/>
</dbReference>
<evidence type="ECO:0000313" key="1">
    <source>
        <dbReference type="EMBL" id="MBC6002468.1"/>
    </source>
</evidence>
<organism evidence="1 2">
    <name type="scientific">Paeniclostridium hominis</name>
    <dbReference type="NCBI Taxonomy" id="2764329"/>
    <lineage>
        <taxon>Bacteria</taxon>
        <taxon>Bacillati</taxon>
        <taxon>Bacillota</taxon>
        <taxon>Clostridia</taxon>
        <taxon>Peptostreptococcales</taxon>
        <taxon>Peptostreptococcaceae</taxon>
        <taxon>Paeniclostridium</taxon>
    </lineage>
</organism>
<dbReference type="Proteomes" id="UP000611796">
    <property type="component" value="Unassembled WGS sequence"/>
</dbReference>
<protein>
    <submittedName>
        <fullName evidence="1">Uncharacterized protein</fullName>
    </submittedName>
</protein>
<reference evidence="1 2" key="1">
    <citation type="submission" date="2020-08" db="EMBL/GenBank/DDBJ databases">
        <authorList>
            <person name="Liu C."/>
            <person name="Sun Q."/>
        </authorList>
    </citation>
    <scope>NUCLEOTIDE SEQUENCE [LARGE SCALE GENOMIC DNA]</scope>
    <source>
        <strain evidence="1 2">NSJ-45</strain>
    </source>
</reference>
<proteinExistence type="predicted"/>
<dbReference type="EMBL" id="JACRWD010000001">
    <property type="protein sequence ID" value="MBC6002468.1"/>
    <property type="molecule type" value="Genomic_DNA"/>
</dbReference>
<accession>A0ABR7K030</accession>
<name>A0ABR7K030_9FIRM</name>
<evidence type="ECO:0000313" key="2">
    <source>
        <dbReference type="Proteomes" id="UP000611796"/>
    </source>
</evidence>
<sequence length="113" mass="13158">MEIHKCKEILDICPIPYIWGKYTGDIESKSTDYIIKGGNDLLFKKLNIENEYEIINKDLTSVLGMSKEELNLFSKEKDGKFTKYQYVCNLKDTYKITLNIVNESVFLYVVSNL</sequence>
<keyword evidence="2" id="KW-1185">Reference proteome</keyword>
<comment type="caution">
    <text evidence="1">The sequence shown here is derived from an EMBL/GenBank/DDBJ whole genome shotgun (WGS) entry which is preliminary data.</text>
</comment>
<gene>
    <name evidence="1" type="ORF">H8891_01545</name>
</gene>